<dbReference type="InterPro" id="IPR018659">
    <property type="entry name" value="DUF2090"/>
</dbReference>
<dbReference type="Pfam" id="PF09863">
    <property type="entry name" value="DUF2090"/>
    <property type="match status" value="1"/>
</dbReference>
<dbReference type="SUPFAM" id="SSF51569">
    <property type="entry name" value="Aldolase"/>
    <property type="match status" value="1"/>
</dbReference>
<dbReference type="EMBL" id="JANLCJ010000004">
    <property type="protein sequence ID" value="MCS5734342.1"/>
    <property type="molecule type" value="Genomic_DNA"/>
</dbReference>
<keyword evidence="3" id="KW-1185">Reference proteome</keyword>
<protein>
    <submittedName>
        <fullName evidence="2">DUF2090 domain-containing protein</fullName>
    </submittedName>
</protein>
<evidence type="ECO:0000313" key="2">
    <source>
        <dbReference type="EMBL" id="MCS5734342.1"/>
    </source>
</evidence>
<proteinExistence type="predicted"/>
<dbReference type="InterPro" id="IPR013785">
    <property type="entry name" value="Aldolase_TIM"/>
</dbReference>
<dbReference type="RefSeq" id="WP_259539216.1">
    <property type="nucleotide sequence ID" value="NZ_JANLCJ010000004.1"/>
</dbReference>
<accession>A0ABT2H346</accession>
<dbReference type="Proteomes" id="UP001165586">
    <property type="component" value="Unassembled WGS sequence"/>
</dbReference>
<organism evidence="2 3">
    <name type="scientific">Herbiconiux daphne</name>
    <dbReference type="NCBI Taxonomy" id="2970914"/>
    <lineage>
        <taxon>Bacteria</taxon>
        <taxon>Bacillati</taxon>
        <taxon>Actinomycetota</taxon>
        <taxon>Actinomycetes</taxon>
        <taxon>Micrococcales</taxon>
        <taxon>Microbacteriaceae</taxon>
        <taxon>Herbiconiux</taxon>
    </lineage>
</organism>
<gene>
    <name evidence="2" type="ORF">N1032_11400</name>
</gene>
<reference evidence="2" key="1">
    <citation type="submission" date="2022-08" db="EMBL/GenBank/DDBJ databases">
        <authorList>
            <person name="Deng Y."/>
            <person name="Han X.-F."/>
            <person name="Zhang Y.-Q."/>
        </authorList>
    </citation>
    <scope>NUCLEOTIDE SEQUENCE</scope>
    <source>
        <strain evidence="2">CPCC 203386</strain>
    </source>
</reference>
<evidence type="ECO:0000313" key="3">
    <source>
        <dbReference type="Proteomes" id="UP001165586"/>
    </source>
</evidence>
<feature type="domain" description="DUF2090" evidence="1">
    <location>
        <begin position="5"/>
        <end position="301"/>
    </location>
</feature>
<evidence type="ECO:0000259" key="1">
    <source>
        <dbReference type="Pfam" id="PF09863"/>
    </source>
</evidence>
<comment type="caution">
    <text evidence="2">The sequence shown here is derived from an EMBL/GenBank/DDBJ whole genome shotgun (WGS) entry which is preliminary data.</text>
</comment>
<name>A0ABT2H346_9MICO</name>
<dbReference type="Gene3D" id="3.20.20.70">
    <property type="entry name" value="Aldolase class I"/>
    <property type="match status" value="1"/>
</dbReference>
<sequence length="303" mass="32803">MSTPDPIFILAMDHRASLVKDVYRIDGSPTPAQAATISVGKQLVFRGLQRAVADGVDRASVGVLVDELYGAEVAREARAAGINLSMPIEQSGRATFELEFGDLASGEWLEHVDRFDPDQVKVLVRFNPADSEASRSAQLTDLAAVSRALADRDRVLLLELLVPAVAKQLEQVGGDAVAYDTDLRPALTVEVIGAMQSAGVEPDIWKIEGLETTDAARLVVSAARQGGRDAVRCIILGRDAPVERLDHWLDVAAEAGGFSGFAIGRSIWEQPLRQHLDDEISDDELIAQVAQNLTHFVERYRAG</sequence>